<evidence type="ECO:0000313" key="2">
    <source>
        <dbReference type="Proteomes" id="UP000281647"/>
    </source>
</evidence>
<evidence type="ECO:0000313" key="1">
    <source>
        <dbReference type="EMBL" id="RUM98993.1"/>
    </source>
</evidence>
<proteinExistence type="predicted"/>
<organism evidence="1 2">
    <name type="scientific">Borborobacter arsenicus</name>
    <dbReference type="NCBI Taxonomy" id="1851146"/>
    <lineage>
        <taxon>Bacteria</taxon>
        <taxon>Pseudomonadati</taxon>
        <taxon>Pseudomonadota</taxon>
        <taxon>Alphaproteobacteria</taxon>
        <taxon>Hyphomicrobiales</taxon>
        <taxon>Phyllobacteriaceae</taxon>
        <taxon>Borborobacter</taxon>
    </lineage>
</organism>
<dbReference type="AlphaFoldDB" id="A0A432VA74"/>
<comment type="caution">
    <text evidence="1">The sequence shown here is derived from an EMBL/GenBank/DDBJ whole genome shotgun (WGS) entry which is preliminary data.</text>
</comment>
<reference evidence="1 2" key="1">
    <citation type="submission" date="2018-11" db="EMBL/GenBank/DDBJ databases">
        <title>Pseudaminobacter arsenicus sp. nov., an arsenic-resistant bacterium isolated from arsenic-rich aquifers.</title>
        <authorList>
            <person name="Mu Y."/>
        </authorList>
    </citation>
    <scope>NUCLEOTIDE SEQUENCE [LARGE SCALE GENOMIC DNA]</scope>
    <source>
        <strain evidence="1 2">CB3</strain>
    </source>
</reference>
<dbReference type="Proteomes" id="UP000281647">
    <property type="component" value="Unassembled WGS sequence"/>
</dbReference>
<protein>
    <submittedName>
        <fullName evidence="1">Uncharacterized protein</fullName>
    </submittedName>
</protein>
<dbReference type="EMBL" id="RKST01000003">
    <property type="protein sequence ID" value="RUM98993.1"/>
    <property type="molecule type" value="Genomic_DNA"/>
</dbReference>
<keyword evidence="2" id="KW-1185">Reference proteome</keyword>
<dbReference type="RefSeq" id="WP_128624496.1">
    <property type="nucleotide sequence ID" value="NZ_ML133508.1"/>
</dbReference>
<sequence length="375" mass="39998">MALKVGDRARRVCGHNEGSPIGHEAVVASFEDGGSWAVFEDGTRGFTNSFVPVAEAAGTFKVGDRVRLTKYNSGFGSKGDVGAIDTIDAAGNAYVKFETGSWAGELWWVPTGGFQPVAVAAQQLTIRAGAFYKTRDGRKVGPVEESGTAYDTGEPVFGAEVDGTSRLWRACGGKHLLNWDYLDLIAEWPTDTADTTASNDNEPPVAEPRFKVGDPIRVIDPSGFRFGTKAGDRGVVTKDYDGGASFVDINLNHETDGTIGQIARPSQIELATTIPAIVCLLEDGQPLPATRPFVHANADAASGEAARLAKKHPGKAFAVYEYKRTAKVEPVYEHEWQRLAVSGQKIAAIKELRGLAGIDLAAAKAGVDQFLMRAA</sequence>
<gene>
    <name evidence="1" type="ORF">EET67_04955</name>
</gene>
<name>A0A432VA74_9HYPH</name>
<accession>A0A432VA74</accession>
<dbReference type="OrthoDB" id="8410940at2"/>